<keyword evidence="3" id="KW-1185">Reference proteome</keyword>
<dbReference type="EMBL" id="VTPC01071057">
    <property type="protein sequence ID" value="KAF2889076.1"/>
    <property type="molecule type" value="Genomic_DNA"/>
</dbReference>
<accession>A0A8K0CQ16</accession>
<dbReference type="Proteomes" id="UP000801492">
    <property type="component" value="Unassembled WGS sequence"/>
</dbReference>
<evidence type="ECO:0000313" key="3">
    <source>
        <dbReference type="Proteomes" id="UP000801492"/>
    </source>
</evidence>
<keyword evidence="1" id="KW-1133">Transmembrane helix</keyword>
<keyword evidence="1" id="KW-0472">Membrane</keyword>
<dbReference type="OrthoDB" id="1470350at2759"/>
<name>A0A8K0CQ16_IGNLU</name>
<organism evidence="2 3">
    <name type="scientific">Ignelater luminosus</name>
    <name type="common">Cucubano</name>
    <name type="synonym">Pyrophorus luminosus</name>
    <dbReference type="NCBI Taxonomy" id="2038154"/>
    <lineage>
        <taxon>Eukaryota</taxon>
        <taxon>Metazoa</taxon>
        <taxon>Ecdysozoa</taxon>
        <taxon>Arthropoda</taxon>
        <taxon>Hexapoda</taxon>
        <taxon>Insecta</taxon>
        <taxon>Pterygota</taxon>
        <taxon>Neoptera</taxon>
        <taxon>Endopterygota</taxon>
        <taxon>Coleoptera</taxon>
        <taxon>Polyphaga</taxon>
        <taxon>Elateriformia</taxon>
        <taxon>Elateroidea</taxon>
        <taxon>Elateridae</taxon>
        <taxon>Agrypninae</taxon>
        <taxon>Pyrophorini</taxon>
        <taxon>Ignelater</taxon>
    </lineage>
</organism>
<gene>
    <name evidence="2" type="ORF">ILUMI_17097</name>
</gene>
<dbReference type="AlphaFoldDB" id="A0A8K0CQ16"/>
<reference evidence="2" key="1">
    <citation type="submission" date="2019-08" db="EMBL/GenBank/DDBJ databases">
        <title>The genome of the North American firefly Photinus pyralis.</title>
        <authorList>
            <consortium name="Photinus pyralis genome working group"/>
            <person name="Fallon T.R."/>
            <person name="Sander Lower S.E."/>
            <person name="Weng J.-K."/>
        </authorList>
    </citation>
    <scope>NUCLEOTIDE SEQUENCE</scope>
    <source>
        <strain evidence="2">TRF0915ILg1</strain>
        <tissue evidence="2">Whole body</tissue>
    </source>
</reference>
<feature type="transmembrane region" description="Helical" evidence="1">
    <location>
        <begin position="22"/>
        <end position="41"/>
    </location>
</feature>
<proteinExistence type="predicted"/>
<comment type="caution">
    <text evidence="2">The sequence shown here is derived from an EMBL/GenBank/DDBJ whole genome shotgun (WGS) entry which is preliminary data.</text>
</comment>
<evidence type="ECO:0000256" key="1">
    <source>
        <dbReference type="SAM" id="Phobius"/>
    </source>
</evidence>
<protein>
    <submittedName>
        <fullName evidence="2">Uncharacterized protein</fullName>
    </submittedName>
</protein>
<sequence>MDQISIQNVEKAKSITTFNGNVFNTLLFVMIFSFITWYVQYHWKRRHLYAMASKMNGPFALPLVGNALHFVGSNH</sequence>
<evidence type="ECO:0000313" key="2">
    <source>
        <dbReference type="EMBL" id="KAF2889076.1"/>
    </source>
</evidence>
<feature type="non-terminal residue" evidence="2">
    <location>
        <position position="75"/>
    </location>
</feature>
<keyword evidence="1" id="KW-0812">Transmembrane</keyword>